<evidence type="ECO:0000313" key="2">
    <source>
        <dbReference type="Proteomes" id="UP001482620"/>
    </source>
</evidence>
<dbReference type="EMBL" id="JAHRIQ010092754">
    <property type="protein sequence ID" value="MEQ2250505.1"/>
    <property type="molecule type" value="Genomic_DNA"/>
</dbReference>
<reference evidence="1 2" key="1">
    <citation type="submission" date="2021-06" db="EMBL/GenBank/DDBJ databases">
        <authorList>
            <person name="Palmer J.M."/>
        </authorList>
    </citation>
    <scope>NUCLEOTIDE SEQUENCE [LARGE SCALE GENOMIC DNA]</scope>
    <source>
        <strain evidence="2">if_2019</strain>
        <tissue evidence="1">Muscle</tissue>
    </source>
</reference>
<accession>A0ABV0V1H2</accession>
<proteinExistence type="predicted"/>
<name>A0ABV0V1H2_9TELE</name>
<gene>
    <name evidence="1" type="ORF">ILYODFUR_001605</name>
</gene>
<organism evidence="1 2">
    <name type="scientific">Ilyodon furcidens</name>
    <name type="common">goldbreast splitfin</name>
    <dbReference type="NCBI Taxonomy" id="33524"/>
    <lineage>
        <taxon>Eukaryota</taxon>
        <taxon>Metazoa</taxon>
        <taxon>Chordata</taxon>
        <taxon>Craniata</taxon>
        <taxon>Vertebrata</taxon>
        <taxon>Euteleostomi</taxon>
        <taxon>Actinopterygii</taxon>
        <taxon>Neopterygii</taxon>
        <taxon>Teleostei</taxon>
        <taxon>Neoteleostei</taxon>
        <taxon>Acanthomorphata</taxon>
        <taxon>Ovalentaria</taxon>
        <taxon>Atherinomorphae</taxon>
        <taxon>Cyprinodontiformes</taxon>
        <taxon>Goodeidae</taxon>
        <taxon>Ilyodon</taxon>
    </lineage>
</organism>
<evidence type="ECO:0000313" key="1">
    <source>
        <dbReference type="EMBL" id="MEQ2250505.1"/>
    </source>
</evidence>
<comment type="caution">
    <text evidence="1">The sequence shown here is derived from an EMBL/GenBank/DDBJ whole genome shotgun (WGS) entry which is preliminary data.</text>
</comment>
<dbReference type="Proteomes" id="UP001482620">
    <property type="component" value="Unassembled WGS sequence"/>
</dbReference>
<sequence length="92" mass="10340">MERALQFVTKSKIYLFTFGSGGLKLSSNLIIEECHLITREKISSQASAPTGDRNLLDFTSIGQTDNVKFSFLGLVNVKIRFSMKIELQILLQ</sequence>
<protein>
    <submittedName>
        <fullName evidence="1">Uncharacterized protein</fullName>
    </submittedName>
</protein>
<keyword evidence="2" id="KW-1185">Reference proteome</keyword>